<dbReference type="AlphaFoldDB" id="A0A167ALY3"/>
<keyword evidence="3" id="KW-1185">Reference proteome</keyword>
<reference evidence="2 3" key="1">
    <citation type="submission" date="2015-06" db="EMBL/GenBank/DDBJ databases">
        <title>Survival trade-offs in plant roots during colonization by closely related pathogenic and mutualistic fungi.</title>
        <authorList>
            <person name="Hacquard S."/>
            <person name="Kracher B."/>
            <person name="Hiruma K."/>
            <person name="Weinman A."/>
            <person name="Muench P."/>
            <person name="Garrido Oter R."/>
            <person name="Ver Loren van Themaat E."/>
            <person name="Dallerey J.-F."/>
            <person name="Damm U."/>
            <person name="Henrissat B."/>
            <person name="Lespinet O."/>
            <person name="Thon M."/>
            <person name="Kemen E."/>
            <person name="McHardy A.C."/>
            <person name="Schulze-Lefert P."/>
            <person name="O'Connell R.J."/>
        </authorList>
    </citation>
    <scope>NUCLEOTIDE SEQUENCE [LARGE SCALE GENOMIC DNA]</scope>
    <source>
        <strain evidence="2 3">MAFF 238704</strain>
    </source>
</reference>
<evidence type="ECO:0000313" key="3">
    <source>
        <dbReference type="Proteomes" id="UP000076584"/>
    </source>
</evidence>
<name>A0A167ALY3_COLIC</name>
<comment type="caution">
    <text evidence="2">The sequence shown here is derived from an EMBL/GenBank/DDBJ whole genome shotgun (WGS) entry which is preliminary data.</text>
</comment>
<feature type="compositionally biased region" description="Low complexity" evidence="1">
    <location>
        <begin position="457"/>
        <end position="466"/>
    </location>
</feature>
<feature type="non-terminal residue" evidence="2">
    <location>
        <position position="1"/>
    </location>
</feature>
<dbReference type="EMBL" id="LFIW01001922">
    <property type="protein sequence ID" value="KZL80286.1"/>
    <property type="molecule type" value="Genomic_DNA"/>
</dbReference>
<gene>
    <name evidence="2" type="ORF">CI238_10604</name>
</gene>
<evidence type="ECO:0000313" key="2">
    <source>
        <dbReference type="EMBL" id="KZL80286.1"/>
    </source>
</evidence>
<dbReference type="Proteomes" id="UP000076584">
    <property type="component" value="Unassembled WGS sequence"/>
</dbReference>
<dbReference type="STRING" id="1573173.A0A167ALY3"/>
<feature type="region of interest" description="Disordered" evidence="1">
    <location>
        <begin position="207"/>
        <end position="273"/>
    </location>
</feature>
<feature type="compositionally biased region" description="Low complexity" evidence="1">
    <location>
        <begin position="242"/>
        <end position="254"/>
    </location>
</feature>
<accession>A0A167ALY3</accession>
<feature type="compositionally biased region" description="Basic residues" evidence="1">
    <location>
        <begin position="125"/>
        <end position="138"/>
    </location>
</feature>
<sequence length="518" mass="57393">LSNRWPSLVFVFFPPPSPTPVRHEASSKAGMKALKGMLADAYATWLSPLTDCCTPLFIGPDKKPHQNNFDISEKLSPTVIRSQPVLMSPPFAGTMQKPAGPRPRLQGEPNGLKRRFASLRERFSVRKRSRSGTSRRRLQISAPSNFRHLHSESFQFPQYTNLQHVGRTPPPRPLPRPRSSSFRPLELSIHVPKRELSPILPHFDMITPPSARVRPNPDDDVFGPSHEPNYSPMSFHLPRKLSASPSTTTTSDTPPKIPPKSRARSRTPSSADKMKERIANAMLEVDKLQREIDSVIERQSIYVSSRPSTAHSVALAAHDEEPIPTVPALPPAAPSFAERLNPGIERPHTAPPRPPINIPPRRMVFTNASAAFITPPPSRGRETRPPPPPLPLVLRPPLRKKKSFSRVSSWLFPSGAAGQHHQRRISHDSITNFPRPVKGREGFYQCVHAPQGRRTSSDSVSTVSTSDSEDGGQTVPTTWSPGSTLATKAEEPSLERVATFRKEKDVSGSEKTNFAVAF</sequence>
<organism evidence="2 3">
    <name type="scientific">Colletotrichum incanum</name>
    <name type="common">Soybean anthracnose fungus</name>
    <dbReference type="NCBI Taxonomy" id="1573173"/>
    <lineage>
        <taxon>Eukaryota</taxon>
        <taxon>Fungi</taxon>
        <taxon>Dikarya</taxon>
        <taxon>Ascomycota</taxon>
        <taxon>Pezizomycotina</taxon>
        <taxon>Sordariomycetes</taxon>
        <taxon>Hypocreomycetidae</taxon>
        <taxon>Glomerellales</taxon>
        <taxon>Glomerellaceae</taxon>
        <taxon>Colletotrichum</taxon>
        <taxon>Colletotrichum spaethianum species complex</taxon>
    </lineage>
</organism>
<feature type="region of interest" description="Disordered" evidence="1">
    <location>
        <begin position="162"/>
        <end position="181"/>
    </location>
</feature>
<feature type="region of interest" description="Disordered" evidence="1">
    <location>
        <begin position="449"/>
        <end position="492"/>
    </location>
</feature>
<protein>
    <submittedName>
        <fullName evidence="2">Uncharacterized protein</fullName>
    </submittedName>
</protein>
<feature type="compositionally biased region" description="Polar residues" evidence="1">
    <location>
        <begin position="474"/>
        <end position="486"/>
    </location>
</feature>
<evidence type="ECO:0000256" key="1">
    <source>
        <dbReference type="SAM" id="MobiDB-lite"/>
    </source>
</evidence>
<feature type="region of interest" description="Disordered" evidence="1">
    <location>
        <begin position="372"/>
        <end position="398"/>
    </location>
</feature>
<proteinExistence type="predicted"/>
<feature type="region of interest" description="Disordered" evidence="1">
    <location>
        <begin position="91"/>
        <end position="144"/>
    </location>
</feature>